<dbReference type="NCBIfam" id="TIGR01413">
    <property type="entry name" value="Dyp_perox_fam"/>
    <property type="match status" value="1"/>
</dbReference>
<keyword evidence="6" id="KW-0560">Oxidoreductase</keyword>
<keyword evidence="4" id="KW-0479">Metal-binding</keyword>
<dbReference type="InterPro" id="IPR048328">
    <property type="entry name" value="Dyp_perox_C"/>
</dbReference>
<dbReference type="SUPFAM" id="SSF54909">
    <property type="entry name" value="Dimeric alpha+beta barrel"/>
    <property type="match status" value="1"/>
</dbReference>
<dbReference type="AlphaFoldDB" id="A0A563E1T6"/>
<evidence type="ECO:0000313" key="12">
    <source>
        <dbReference type="EMBL" id="TWP36486.1"/>
    </source>
</evidence>
<evidence type="ECO:0000256" key="3">
    <source>
        <dbReference type="ARBA" id="ARBA00022617"/>
    </source>
</evidence>
<dbReference type="GO" id="GO:0005829">
    <property type="term" value="C:cytosol"/>
    <property type="evidence" value="ECO:0007669"/>
    <property type="project" value="TreeGrafter"/>
</dbReference>
<keyword evidence="5" id="KW-0732">Signal</keyword>
<accession>A0A563E1T6</accession>
<keyword evidence="13" id="KW-1185">Reference proteome</keyword>
<evidence type="ECO:0000256" key="6">
    <source>
        <dbReference type="ARBA" id="ARBA00023002"/>
    </source>
</evidence>
<dbReference type="RefSeq" id="WP_146316569.1">
    <property type="nucleotide sequence ID" value="NZ_VCQV01000011.1"/>
</dbReference>
<evidence type="ECO:0000256" key="8">
    <source>
        <dbReference type="ARBA" id="ARBA00025737"/>
    </source>
</evidence>
<keyword evidence="3" id="KW-0349">Heme</keyword>
<feature type="compositionally biased region" description="Basic and acidic residues" evidence="9">
    <location>
        <begin position="51"/>
        <end position="62"/>
    </location>
</feature>
<evidence type="ECO:0000256" key="5">
    <source>
        <dbReference type="ARBA" id="ARBA00022729"/>
    </source>
</evidence>
<dbReference type="GO" id="GO:0004601">
    <property type="term" value="F:peroxidase activity"/>
    <property type="evidence" value="ECO:0007669"/>
    <property type="project" value="UniProtKB-KW"/>
</dbReference>
<dbReference type="PROSITE" id="PS51318">
    <property type="entry name" value="TAT"/>
    <property type="match status" value="1"/>
</dbReference>
<reference evidence="12 13" key="1">
    <citation type="submission" date="2019-05" db="EMBL/GenBank/DDBJ databases">
        <authorList>
            <person name="Lee S.D."/>
        </authorList>
    </citation>
    <scope>NUCLEOTIDE SEQUENCE [LARGE SCALE GENOMIC DNA]</scope>
    <source>
        <strain evidence="12 13">C5-26</strain>
    </source>
</reference>
<evidence type="ECO:0000256" key="1">
    <source>
        <dbReference type="ARBA" id="ARBA00001970"/>
    </source>
</evidence>
<organism evidence="12 13">
    <name type="scientific">Leekyejoonella antrihumi</name>
    <dbReference type="NCBI Taxonomy" id="1660198"/>
    <lineage>
        <taxon>Bacteria</taxon>
        <taxon>Bacillati</taxon>
        <taxon>Actinomycetota</taxon>
        <taxon>Actinomycetes</taxon>
        <taxon>Micrococcales</taxon>
        <taxon>Dermacoccaceae</taxon>
        <taxon>Leekyejoonella</taxon>
    </lineage>
</organism>
<comment type="cofactor">
    <cofactor evidence="1">
        <name>heme b</name>
        <dbReference type="ChEBI" id="CHEBI:60344"/>
    </cofactor>
</comment>
<evidence type="ECO:0000256" key="2">
    <source>
        <dbReference type="ARBA" id="ARBA00022559"/>
    </source>
</evidence>
<feature type="region of interest" description="Disordered" evidence="9">
    <location>
        <begin position="42"/>
        <end position="79"/>
    </location>
</feature>
<keyword evidence="2 12" id="KW-0575">Peroxidase</keyword>
<evidence type="ECO:0000313" key="13">
    <source>
        <dbReference type="Proteomes" id="UP000320244"/>
    </source>
</evidence>
<evidence type="ECO:0000256" key="4">
    <source>
        <dbReference type="ARBA" id="ARBA00022723"/>
    </source>
</evidence>
<evidence type="ECO:0000256" key="9">
    <source>
        <dbReference type="SAM" id="MobiDB-lite"/>
    </source>
</evidence>
<dbReference type="PANTHER" id="PTHR30521:SF4">
    <property type="entry name" value="DEFERROCHELATASE"/>
    <property type="match status" value="1"/>
</dbReference>
<feature type="domain" description="Dyp-type peroxidase C-terminal" evidence="11">
    <location>
        <begin position="237"/>
        <end position="413"/>
    </location>
</feature>
<dbReference type="PROSITE" id="PS51404">
    <property type="entry name" value="DYP_PEROXIDASE"/>
    <property type="match status" value="1"/>
</dbReference>
<evidence type="ECO:0000259" key="10">
    <source>
        <dbReference type="Pfam" id="PF04261"/>
    </source>
</evidence>
<dbReference type="OrthoDB" id="9781066at2"/>
<dbReference type="Proteomes" id="UP000320244">
    <property type="component" value="Unassembled WGS sequence"/>
</dbReference>
<dbReference type="PANTHER" id="PTHR30521">
    <property type="entry name" value="DEFERROCHELATASE/PEROXIDASE"/>
    <property type="match status" value="1"/>
</dbReference>
<proteinExistence type="inferred from homology"/>
<dbReference type="InterPro" id="IPR006311">
    <property type="entry name" value="TAT_signal"/>
</dbReference>
<sequence>MTDNLDPQQQAGLDRRRLLQGAAGGLLAGGALAGAATAYASSSSHSSSDAARSDKDTVDLSRTHPFYDQPHPAGISTPPQRHALFMTFDLVDRATRSDLQVLLARWSAAIAQLAKGRTIGAVQPARAGAVGADTGEAAGLDPAGLTVTVGLGSSIFDKRFGLEHRRPALLEELPDLPSDQIQPSLSGGDLSVQACADDPQVAYHAVRNLARMVRGTAETGWTVMGFGRASAGPGQETPRNLMGFKDGTRNISTPDDYDHFVWVTDDGWMSGGTYQVVRKIQMNLEIWDADDIADQQNIFGRTKSAGAPLTGHREMDTPDFHATGKDGKPAIPGTAHIALAAHENNGGTKILRRAYNYTDGINKYGQLDAGLLMIIYANDPDHFVKIQRRLGASDRLNEYIQHIGSGLWAIPPAPRSGHFIAEDLFI</sequence>
<dbReference type="GO" id="GO:0046872">
    <property type="term" value="F:metal ion binding"/>
    <property type="evidence" value="ECO:0007669"/>
    <property type="project" value="UniProtKB-KW"/>
</dbReference>
<comment type="caution">
    <text evidence="12">The sequence shown here is derived from an EMBL/GenBank/DDBJ whole genome shotgun (WGS) entry which is preliminary data.</text>
</comment>
<gene>
    <name evidence="12" type="ORF">FGL98_09725</name>
</gene>
<dbReference type="InterPro" id="IPR011008">
    <property type="entry name" value="Dimeric_a/b-barrel"/>
</dbReference>
<dbReference type="Pfam" id="PF20628">
    <property type="entry name" value="Dyp_perox_C"/>
    <property type="match status" value="1"/>
</dbReference>
<reference evidence="12 13" key="2">
    <citation type="submission" date="2019-08" db="EMBL/GenBank/DDBJ databases">
        <title>Jejuicoccus antrihumi gen. nov., sp. nov., a new member of the family Dermacoccaceae isolated from a cave.</title>
        <authorList>
            <person name="Schumann P."/>
            <person name="Kim I.S."/>
        </authorList>
    </citation>
    <scope>NUCLEOTIDE SEQUENCE [LARGE SCALE GENOMIC DNA]</scope>
    <source>
        <strain evidence="12 13">C5-26</strain>
    </source>
</reference>
<evidence type="ECO:0000256" key="7">
    <source>
        <dbReference type="ARBA" id="ARBA00023004"/>
    </source>
</evidence>
<keyword evidence="7" id="KW-0408">Iron</keyword>
<evidence type="ECO:0000259" key="11">
    <source>
        <dbReference type="Pfam" id="PF20628"/>
    </source>
</evidence>
<comment type="similarity">
    <text evidence="8">Belongs to the DyP-type peroxidase family.</text>
</comment>
<protein>
    <submittedName>
        <fullName evidence="12">Dyp-type peroxidase</fullName>
    </submittedName>
</protein>
<dbReference type="GO" id="GO:0020037">
    <property type="term" value="F:heme binding"/>
    <property type="evidence" value="ECO:0007669"/>
    <property type="project" value="InterPro"/>
</dbReference>
<name>A0A563E1T6_9MICO</name>
<dbReference type="EMBL" id="VCQV01000011">
    <property type="protein sequence ID" value="TWP36486.1"/>
    <property type="molecule type" value="Genomic_DNA"/>
</dbReference>
<feature type="domain" description="Dyp-type peroxidase N-terminal" evidence="10">
    <location>
        <begin position="73"/>
        <end position="226"/>
    </location>
</feature>
<dbReference type="InterPro" id="IPR048327">
    <property type="entry name" value="Dyp_perox_N"/>
</dbReference>
<dbReference type="InterPro" id="IPR006314">
    <property type="entry name" value="Dyp_peroxidase"/>
</dbReference>
<dbReference type="Pfam" id="PF04261">
    <property type="entry name" value="Dyp_perox_N"/>
    <property type="match status" value="1"/>
</dbReference>